<proteinExistence type="predicted"/>
<keyword evidence="2" id="KW-1185">Reference proteome</keyword>
<dbReference type="EMBL" id="CALNXK010000163">
    <property type="protein sequence ID" value="CAH3171370.1"/>
    <property type="molecule type" value="Genomic_DNA"/>
</dbReference>
<accession>A0ABN8QX56</accession>
<gene>
    <name evidence="1" type="ORF">PLOB_00011804</name>
</gene>
<reference evidence="1 2" key="1">
    <citation type="submission" date="2022-05" db="EMBL/GenBank/DDBJ databases">
        <authorList>
            <consortium name="Genoscope - CEA"/>
            <person name="William W."/>
        </authorList>
    </citation>
    <scope>NUCLEOTIDE SEQUENCE [LARGE SCALE GENOMIC DNA]</scope>
</reference>
<name>A0ABN8QX56_9CNID</name>
<comment type="caution">
    <text evidence="1">The sequence shown here is derived from an EMBL/GenBank/DDBJ whole genome shotgun (WGS) entry which is preliminary data.</text>
</comment>
<organism evidence="1 2">
    <name type="scientific">Porites lobata</name>
    <dbReference type="NCBI Taxonomy" id="104759"/>
    <lineage>
        <taxon>Eukaryota</taxon>
        <taxon>Metazoa</taxon>
        <taxon>Cnidaria</taxon>
        <taxon>Anthozoa</taxon>
        <taxon>Hexacorallia</taxon>
        <taxon>Scleractinia</taxon>
        <taxon>Fungiina</taxon>
        <taxon>Poritidae</taxon>
        <taxon>Porites</taxon>
    </lineage>
</organism>
<evidence type="ECO:0000313" key="1">
    <source>
        <dbReference type="EMBL" id="CAH3171370.1"/>
    </source>
</evidence>
<dbReference type="Proteomes" id="UP001159405">
    <property type="component" value="Unassembled WGS sequence"/>
</dbReference>
<sequence length="259" mass="29562">MFDTLQKRCTLDKLTKYVTENKQLTNRIVCKEYKKSVLEFEKSDDNIVRSIATYYASGVMGKRKYKSNRKESLKGFAESTGTFQIALGGDGCPFGKNESACSFLVSFLNVGRRVASSYDNFLIFGANCDESSPVTKKYVRSLLPQIAELERAEYEFEGMKYRFKLEELPNDMKMLAMLAGELTISAKYFSPFANVSLADCRDVKGTFGTESSNKWKPWSYKQRVNVVNKVEAFKKRVALEKISEKTKRSKITDYIPQPK</sequence>
<evidence type="ECO:0000313" key="2">
    <source>
        <dbReference type="Proteomes" id="UP001159405"/>
    </source>
</evidence>
<protein>
    <submittedName>
        <fullName evidence="1">Uncharacterized protein</fullName>
    </submittedName>
</protein>